<dbReference type="AlphaFoldDB" id="S0FXT3"/>
<organism evidence="2 3">
    <name type="scientific">Ruminiclostridium cellobioparum subsp. termitidis CT1112</name>
    <dbReference type="NCBI Taxonomy" id="1195236"/>
    <lineage>
        <taxon>Bacteria</taxon>
        <taxon>Bacillati</taxon>
        <taxon>Bacillota</taxon>
        <taxon>Clostridia</taxon>
        <taxon>Eubacteriales</taxon>
        <taxon>Oscillospiraceae</taxon>
        <taxon>Ruminiclostridium</taxon>
    </lineage>
</organism>
<evidence type="ECO:0000313" key="3">
    <source>
        <dbReference type="Proteomes" id="UP000014155"/>
    </source>
</evidence>
<dbReference type="Gene3D" id="3.40.50.1000">
    <property type="entry name" value="HAD superfamily/HAD-like"/>
    <property type="match status" value="1"/>
</dbReference>
<dbReference type="InterPro" id="IPR023214">
    <property type="entry name" value="HAD_sf"/>
</dbReference>
<dbReference type="RefSeq" id="WP_004623869.1">
    <property type="nucleotide sequence ID" value="NZ_AORV01000020.1"/>
</dbReference>
<dbReference type="EMBL" id="AORV01000020">
    <property type="protein sequence ID" value="EMS73373.1"/>
    <property type="molecule type" value="Genomic_DNA"/>
</dbReference>
<proteinExistence type="predicted"/>
<dbReference type="PANTHER" id="PTHR43316:SF8">
    <property type="entry name" value="HAD FAMILY HYDROLASE"/>
    <property type="match status" value="1"/>
</dbReference>
<dbReference type="InterPro" id="IPR051540">
    <property type="entry name" value="S-2-haloacid_dehalogenase"/>
</dbReference>
<reference evidence="2 3" key="1">
    <citation type="journal article" date="2013" name="Genome Announc.">
        <title>Draft Genome Sequence of the Cellulolytic, Mesophilic, Anaerobic Bacterium Clostridium termitidis Strain CT1112 (DSM 5398).</title>
        <authorList>
            <person name="Lal S."/>
            <person name="Ramachandran U."/>
            <person name="Zhang X."/>
            <person name="Munir R."/>
            <person name="Sparling R."/>
            <person name="Levin D.B."/>
        </authorList>
    </citation>
    <scope>NUCLEOTIDE SEQUENCE [LARGE SCALE GENOMIC DNA]</scope>
    <source>
        <strain evidence="2 3">CT1112</strain>
    </source>
</reference>
<dbReference type="InterPro" id="IPR036412">
    <property type="entry name" value="HAD-like_sf"/>
</dbReference>
<dbReference type="Proteomes" id="UP000014155">
    <property type="component" value="Unassembled WGS sequence"/>
</dbReference>
<name>S0FXT3_RUMCE</name>
<dbReference type="PANTHER" id="PTHR43316">
    <property type="entry name" value="HYDROLASE, HALOACID DELAHOGENASE-RELATED"/>
    <property type="match status" value="1"/>
</dbReference>
<dbReference type="GO" id="GO:0016787">
    <property type="term" value="F:hydrolase activity"/>
    <property type="evidence" value="ECO:0007669"/>
    <property type="project" value="UniProtKB-KW"/>
</dbReference>
<dbReference type="eggNOG" id="COG1011">
    <property type="taxonomic scope" value="Bacteria"/>
</dbReference>
<gene>
    <name evidence="2" type="ORF">CTER_0604</name>
</gene>
<keyword evidence="3" id="KW-1185">Reference proteome</keyword>
<dbReference type="PATRIC" id="fig|1195236.3.peg.926"/>
<accession>S0FXT3</accession>
<protein>
    <submittedName>
        <fullName evidence="2">Putative hydrolase (HAD superfamily)</fullName>
    </submittedName>
</protein>
<evidence type="ECO:0000313" key="2">
    <source>
        <dbReference type="EMBL" id="EMS73373.1"/>
    </source>
</evidence>
<comment type="caution">
    <text evidence="2">The sequence shown here is derived from an EMBL/GenBank/DDBJ whole genome shotgun (WGS) entry which is preliminary data.</text>
</comment>
<sequence length="177" mass="19478">MENKKIVVFLDSGDTLINESTEIRDANDVVISADVIPGADAMVRTLYEKGYTIALVADGLEQSFKNVLTQNGICNCFAALINSENTGVCKPDGRMFKAAAEALDLTEKDFKRVVMVGNNLGRDVKGANELGITSVFMAWTPRYPRTPADESEVPDYTIYNPVELVDLVDKLNSEYED</sequence>
<keyword evidence="1 2" id="KW-0378">Hydrolase</keyword>
<dbReference type="SUPFAM" id="SSF56784">
    <property type="entry name" value="HAD-like"/>
    <property type="match status" value="1"/>
</dbReference>
<dbReference type="STRING" id="1195236.CTER_0604"/>
<evidence type="ECO:0000256" key="1">
    <source>
        <dbReference type="ARBA" id="ARBA00022801"/>
    </source>
</evidence>
<dbReference type="Pfam" id="PF00702">
    <property type="entry name" value="Hydrolase"/>
    <property type="match status" value="1"/>
</dbReference>